<dbReference type="AlphaFoldDB" id="A0AAX6HBK5"/>
<evidence type="ECO:0000256" key="1">
    <source>
        <dbReference type="SAM" id="MobiDB-lite"/>
    </source>
</evidence>
<accession>A0AAX6HBK5</accession>
<feature type="region of interest" description="Disordered" evidence="1">
    <location>
        <begin position="1"/>
        <end position="27"/>
    </location>
</feature>
<comment type="caution">
    <text evidence="3">The sequence shown here is derived from an EMBL/GenBank/DDBJ whole genome shotgun (WGS) entry which is preliminary data.</text>
</comment>
<evidence type="ECO:0000313" key="3">
    <source>
        <dbReference type="EMBL" id="KAJ6838429.1"/>
    </source>
</evidence>
<feature type="transmembrane region" description="Helical" evidence="2">
    <location>
        <begin position="317"/>
        <end position="336"/>
    </location>
</feature>
<reference evidence="3" key="1">
    <citation type="journal article" date="2023" name="GigaByte">
        <title>Genome assembly of the bearded iris, Iris pallida Lam.</title>
        <authorList>
            <person name="Bruccoleri R.E."/>
            <person name="Oakeley E.J."/>
            <person name="Faust A.M.E."/>
            <person name="Altorfer M."/>
            <person name="Dessus-Babus S."/>
            <person name="Burckhardt D."/>
            <person name="Oertli M."/>
            <person name="Naumann U."/>
            <person name="Petersen F."/>
            <person name="Wong J."/>
        </authorList>
    </citation>
    <scope>NUCLEOTIDE SEQUENCE</scope>
    <source>
        <strain evidence="3">GSM-AAB239-AS_SAM_17_03QT</strain>
    </source>
</reference>
<dbReference type="PANTHER" id="PTHR35482:SF1">
    <property type="entry name" value="CYTOCHROME C OXIDASE SUBUNIT"/>
    <property type="match status" value="1"/>
</dbReference>
<evidence type="ECO:0000256" key="2">
    <source>
        <dbReference type="SAM" id="Phobius"/>
    </source>
</evidence>
<gene>
    <name evidence="3" type="ORF">M6B38_320740</name>
</gene>
<dbReference type="PANTHER" id="PTHR35482">
    <property type="entry name" value="CYTOCHROME C OXIDASE SUBUNIT"/>
    <property type="match status" value="1"/>
</dbReference>
<reference evidence="3" key="2">
    <citation type="submission" date="2023-04" db="EMBL/GenBank/DDBJ databases">
        <authorList>
            <person name="Bruccoleri R.E."/>
            <person name="Oakeley E.J."/>
            <person name="Faust A.-M."/>
            <person name="Dessus-Babus S."/>
            <person name="Altorfer M."/>
            <person name="Burckhardt D."/>
            <person name="Oertli M."/>
            <person name="Naumann U."/>
            <person name="Petersen F."/>
            <person name="Wong J."/>
        </authorList>
    </citation>
    <scope>NUCLEOTIDE SEQUENCE</scope>
    <source>
        <strain evidence="3">GSM-AAB239-AS_SAM_17_03QT</strain>
        <tissue evidence="3">Leaf</tissue>
    </source>
</reference>
<organism evidence="3 4">
    <name type="scientific">Iris pallida</name>
    <name type="common">Sweet iris</name>
    <dbReference type="NCBI Taxonomy" id="29817"/>
    <lineage>
        <taxon>Eukaryota</taxon>
        <taxon>Viridiplantae</taxon>
        <taxon>Streptophyta</taxon>
        <taxon>Embryophyta</taxon>
        <taxon>Tracheophyta</taxon>
        <taxon>Spermatophyta</taxon>
        <taxon>Magnoliopsida</taxon>
        <taxon>Liliopsida</taxon>
        <taxon>Asparagales</taxon>
        <taxon>Iridaceae</taxon>
        <taxon>Iridoideae</taxon>
        <taxon>Irideae</taxon>
        <taxon>Iris</taxon>
    </lineage>
</organism>
<keyword evidence="2" id="KW-1133">Transmembrane helix</keyword>
<keyword evidence="4" id="KW-1185">Reference proteome</keyword>
<keyword evidence="2" id="KW-0812">Transmembrane</keyword>
<evidence type="ECO:0000313" key="4">
    <source>
        <dbReference type="Proteomes" id="UP001140949"/>
    </source>
</evidence>
<name>A0AAX6HBK5_IRIPA</name>
<dbReference type="Proteomes" id="UP001140949">
    <property type="component" value="Unassembled WGS sequence"/>
</dbReference>
<protein>
    <submittedName>
        <fullName evidence="3">Uncharacterized protein</fullName>
    </submittedName>
</protein>
<dbReference type="EMBL" id="JANAVB010010791">
    <property type="protein sequence ID" value="KAJ6838429.1"/>
    <property type="molecule type" value="Genomic_DNA"/>
</dbReference>
<sequence>MEKAREYKKKNEVLDSSSSSSDGKEKINLVNTREDLLNSKVRKKEGSTLTSIDFLGFGFSEKKSYRGMPPGLSPPVEPLLDGEIPEVELIVGDASKFEVPAPRRISEDEDSINMDLYKPKVSTWGVFPRPNNISKTFGGGRVIRPGEVLETVEDKAAKEKHTRELIAAYRNKMGLNIDAKTKFECEKALKEGDNLMDLGKLREALPYYEKVMKAVVFQSELHGLAALQWSICQDSLTRSKDAKAMYEKLQSHSNAQVSKRARQFVFSFQAMDMMKVTTSSLSKKTGYENYFEAFVEKKAEYTPTEEEEESEGALKQAFPYIMFLLSPILVLVLIAVRKSL</sequence>
<feature type="compositionally biased region" description="Basic and acidic residues" evidence="1">
    <location>
        <begin position="1"/>
        <end position="13"/>
    </location>
</feature>
<proteinExistence type="predicted"/>
<keyword evidence="2" id="KW-0472">Membrane</keyword>